<dbReference type="SUPFAM" id="SSF51045">
    <property type="entry name" value="WW domain"/>
    <property type="match status" value="1"/>
</dbReference>
<dbReference type="InterPro" id="IPR036020">
    <property type="entry name" value="WW_dom_sf"/>
</dbReference>
<protein>
    <recommendedName>
        <fullName evidence="3">WW domain-containing protein</fullName>
    </recommendedName>
</protein>
<evidence type="ECO:0000259" key="3">
    <source>
        <dbReference type="PROSITE" id="PS50020"/>
    </source>
</evidence>
<dbReference type="eggNOG" id="ENOG502SPHP">
    <property type="taxonomic scope" value="Eukaryota"/>
</dbReference>
<dbReference type="CDD" id="cd00201">
    <property type="entry name" value="WW"/>
    <property type="match status" value="1"/>
</dbReference>
<name>K0R3F3_THAOC</name>
<feature type="domain" description="WW" evidence="3">
    <location>
        <begin position="190"/>
        <end position="224"/>
    </location>
</feature>
<organism evidence="4 5">
    <name type="scientific">Thalassiosira oceanica</name>
    <name type="common">Marine diatom</name>
    <dbReference type="NCBI Taxonomy" id="159749"/>
    <lineage>
        <taxon>Eukaryota</taxon>
        <taxon>Sar</taxon>
        <taxon>Stramenopiles</taxon>
        <taxon>Ochrophyta</taxon>
        <taxon>Bacillariophyta</taxon>
        <taxon>Coscinodiscophyceae</taxon>
        <taxon>Thalassiosirophycidae</taxon>
        <taxon>Thalassiosirales</taxon>
        <taxon>Thalassiosiraceae</taxon>
        <taxon>Thalassiosira</taxon>
    </lineage>
</organism>
<feature type="chain" id="PRO_5003836576" description="WW domain-containing protein" evidence="2">
    <location>
        <begin position="26"/>
        <end position="225"/>
    </location>
</feature>
<keyword evidence="2" id="KW-0732">Signal</keyword>
<dbReference type="PROSITE" id="PS50020">
    <property type="entry name" value="WW_DOMAIN_2"/>
    <property type="match status" value="1"/>
</dbReference>
<dbReference type="EMBL" id="AGNL01046985">
    <property type="protein sequence ID" value="EJK47403.1"/>
    <property type="molecule type" value="Genomic_DNA"/>
</dbReference>
<evidence type="ECO:0000256" key="2">
    <source>
        <dbReference type="SAM" id="SignalP"/>
    </source>
</evidence>
<comment type="caution">
    <text evidence="4">The sequence shown here is derived from an EMBL/GenBank/DDBJ whole genome shotgun (WGS) entry which is preliminary data.</text>
</comment>
<dbReference type="OrthoDB" id="42462at2759"/>
<evidence type="ECO:0000313" key="4">
    <source>
        <dbReference type="EMBL" id="EJK47403.1"/>
    </source>
</evidence>
<sequence length="225" mass="23053">MPLLTATMFFRLGSLLLAVAAVVSAYTTPKQSALKTNLASPSGNGVANKAFAAAASASLAFVLAGSPLNAEAASKTAGQISLNSIPPTSVNVDLKDLPVVGSLVSGTYTRVDDKDVSSPSISIKSPKDKIGAIKAVATGGHLELDLDGILATHVDIDLAADTAGTLTAKVSSPLIPKLPFKNSASSSPPKGKTSEWNAVTNMGDGETYYFNTKTQETTYAKPSKL</sequence>
<feature type="signal peptide" evidence="2">
    <location>
        <begin position="1"/>
        <end position="25"/>
    </location>
</feature>
<reference evidence="4 5" key="1">
    <citation type="journal article" date="2012" name="Genome Biol.">
        <title>Genome and low-iron response of an oceanic diatom adapted to chronic iron limitation.</title>
        <authorList>
            <person name="Lommer M."/>
            <person name="Specht M."/>
            <person name="Roy A.S."/>
            <person name="Kraemer L."/>
            <person name="Andreson R."/>
            <person name="Gutowska M.A."/>
            <person name="Wolf J."/>
            <person name="Bergner S.V."/>
            <person name="Schilhabel M.B."/>
            <person name="Klostermeier U.C."/>
            <person name="Beiko R.G."/>
            <person name="Rosenstiel P."/>
            <person name="Hippler M."/>
            <person name="Laroche J."/>
        </authorList>
    </citation>
    <scope>NUCLEOTIDE SEQUENCE [LARGE SCALE GENOMIC DNA]</scope>
    <source>
        <strain evidence="4 5">CCMP1005</strain>
    </source>
</reference>
<proteinExistence type="predicted"/>
<dbReference type="PROSITE" id="PS01159">
    <property type="entry name" value="WW_DOMAIN_1"/>
    <property type="match status" value="1"/>
</dbReference>
<keyword evidence="5" id="KW-1185">Reference proteome</keyword>
<dbReference type="Gene3D" id="2.20.70.10">
    <property type="match status" value="1"/>
</dbReference>
<dbReference type="InterPro" id="IPR001202">
    <property type="entry name" value="WW_dom"/>
</dbReference>
<dbReference type="OMA" id="KESAWNM"/>
<evidence type="ECO:0000313" key="5">
    <source>
        <dbReference type="Proteomes" id="UP000266841"/>
    </source>
</evidence>
<feature type="region of interest" description="Disordered" evidence="1">
    <location>
        <begin position="178"/>
        <end position="198"/>
    </location>
</feature>
<gene>
    <name evidence="4" type="ORF">THAOC_33875</name>
</gene>
<dbReference type="Proteomes" id="UP000266841">
    <property type="component" value="Unassembled WGS sequence"/>
</dbReference>
<evidence type="ECO:0000256" key="1">
    <source>
        <dbReference type="SAM" id="MobiDB-lite"/>
    </source>
</evidence>
<feature type="compositionally biased region" description="Polar residues" evidence="1">
    <location>
        <begin position="182"/>
        <end position="198"/>
    </location>
</feature>
<accession>K0R3F3</accession>
<dbReference type="AlphaFoldDB" id="K0R3F3"/>